<comment type="caution">
    <text evidence="7">The sequence shown here is derived from an EMBL/GenBank/DDBJ whole genome shotgun (WGS) entry which is preliminary data.</text>
</comment>
<dbReference type="EMBL" id="JBHSSK010000014">
    <property type="protein sequence ID" value="MFC6206780.1"/>
    <property type="molecule type" value="Genomic_DNA"/>
</dbReference>
<sequence length="250" mass="25939">MEWVTLVVIGFLVGLLVISTGGGGAAIYLGILTSIFGLAPAVAASTSLVTAFPSLIVGAYGHYRTGQIHFKVGNQMLITAVPATVVGALIAPYIPNRPYTWIVAIILAGLGVQILIKRFLSHNDRPVKHQSAQAALYGVISGILVGVAGLSGGGPIIAGLLVLGLDMLPAAATSSYVLVGTSLIGLIFHLSANNIDWSIGLSLMIGAVVGAFCAPRLLAHVNPTKLNDYAKPFIGIMLLFMGVRMVLPLF</sequence>
<dbReference type="PANTHER" id="PTHR43701:SF2">
    <property type="entry name" value="MEMBRANE TRANSPORTER PROTEIN YJNA-RELATED"/>
    <property type="match status" value="1"/>
</dbReference>
<evidence type="ECO:0000313" key="7">
    <source>
        <dbReference type="EMBL" id="MFC6206780.1"/>
    </source>
</evidence>
<evidence type="ECO:0000313" key="8">
    <source>
        <dbReference type="Proteomes" id="UP001596254"/>
    </source>
</evidence>
<dbReference type="PANTHER" id="PTHR43701">
    <property type="entry name" value="MEMBRANE TRANSPORTER PROTEIN MJ0441-RELATED"/>
    <property type="match status" value="1"/>
</dbReference>
<reference evidence="8" key="1">
    <citation type="journal article" date="2019" name="Int. J. Syst. Evol. Microbiol.">
        <title>The Global Catalogue of Microorganisms (GCM) 10K type strain sequencing project: providing services to taxonomists for standard genome sequencing and annotation.</title>
        <authorList>
            <consortium name="The Broad Institute Genomics Platform"/>
            <consortium name="The Broad Institute Genome Sequencing Center for Infectious Disease"/>
            <person name="Wu L."/>
            <person name="Ma J."/>
        </authorList>
    </citation>
    <scope>NUCLEOTIDE SEQUENCE [LARGE SCALE GENOMIC DNA]</scope>
    <source>
        <strain evidence="8">CCM 8905</strain>
    </source>
</reference>
<protein>
    <recommendedName>
        <fullName evidence="6">Probable membrane transporter protein</fullName>
    </recommendedName>
</protein>
<feature type="transmembrane region" description="Helical" evidence="6">
    <location>
        <begin position="72"/>
        <end position="93"/>
    </location>
</feature>
<evidence type="ECO:0000256" key="6">
    <source>
        <dbReference type="RuleBase" id="RU363041"/>
    </source>
</evidence>
<feature type="transmembrane region" description="Helical" evidence="6">
    <location>
        <begin position="35"/>
        <end position="60"/>
    </location>
</feature>
<dbReference type="InterPro" id="IPR002781">
    <property type="entry name" value="TM_pro_TauE-like"/>
</dbReference>
<dbReference type="InterPro" id="IPR051598">
    <property type="entry name" value="TSUP/Inactive_protease-like"/>
</dbReference>
<keyword evidence="4 6" id="KW-1133">Transmembrane helix</keyword>
<keyword evidence="5 6" id="KW-0472">Membrane</keyword>
<name>A0ABW1SQM1_9LACO</name>
<gene>
    <name evidence="7" type="ORF">ACFP1G_04720</name>
</gene>
<feature type="transmembrane region" description="Helical" evidence="6">
    <location>
        <begin position="99"/>
        <end position="116"/>
    </location>
</feature>
<feature type="transmembrane region" description="Helical" evidence="6">
    <location>
        <begin position="136"/>
        <end position="162"/>
    </location>
</feature>
<evidence type="ECO:0000256" key="2">
    <source>
        <dbReference type="ARBA" id="ARBA00009142"/>
    </source>
</evidence>
<feature type="transmembrane region" description="Helical" evidence="6">
    <location>
        <begin position="229"/>
        <end position="247"/>
    </location>
</feature>
<comment type="similarity">
    <text evidence="2 6">Belongs to the 4-toluene sulfonate uptake permease (TSUP) (TC 2.A.102) family.</text>
</comment>
<accession>A0ABW1SQM1</accession>
<proteinExistence type="inferred from homology"/>
<evidence type="ECO:0000256" key="3">
    <source>
        <dbReference type="ARBA" id="ARBA00022692"/>
    </source>
</evidence>
<keyword evidence="3 6" id="KW-0812">Transmembrane</keyword>
<evidence type="ECO:0000256" key="1">
    <source>
        <dbReference type="ARBA" id="ARBA00004141"/>
    </source>
</evidence>
<keyword evidence="8" id="KW-1185">Reference proteome</keyword>
<dbReference type="Pfam" id="PF01925">
    <property type="entry name" value="TauE"/>
    <property type="match status" value="1"/>
</dbReference>
<organism evidence="7 8">
    <name type="scientific">Levilactobacillus tongjiangensis</name>
    <dbReference type="NCBI Taxonomy" id="2486023"/>
    <lineage>
        <taxon>Bacteria</taxon>
        <taxon>Bacillati</taxon>
        <taxon>Bacillota</taxon>
        <taxon>Bacilli</taxon>
        <taxon>Lactobacillales</taxon>
        <taxon>Lactobacillaceae</taxon>
        <taxon>Levilactobacillus</taxon>
    </lineage>
</organism>
<dbReference type="RefSeq" id="WP_125693624.1">
    <property type="nucleotide sequence ID" value="NZ_JBHSSK010000014.1"/>
</dbReference>
<keyword evidence="6" id="KW-1003">Cell membrane</keyword>
<feature type="transmembrane region" description="Helical" evidence="6">
    <location>
        <begin position="168"/>
        <end position="190"/>
    </location>
</feature>
<dbReference type="Proteomes" id="UP001596254">
    <property type="component" value="Unassembled WGS sequence"/>
</dbReference>
<evidence type="ECO:0000256" key="4">
    <source>
        <dbReference type="ARBA" id="ARBA00022989"/>
    </source>
</evidence>
<comment type="subcellular location">
    <subcellularLocation>
        <location evidence="6">Cell membrane</location>
        <topology evidence="6">Multi-pass membrane protein</topology>
    </subcellularLocation>
    <subcellularLocation>
        <location evidence="1">Membrane</location>
        <topology evidence="1">Multi-pass membrane protein</topology>
    </subcellularLocation>
</comment>
<feature type="transmembrane region" description="Helical" evidence="6">
    <location>
        <begin position="197"/>
        <end position="217"/>
    </location>
</feature>
<evidence type="ECO:0000256" key="5">
    <source>
        <dbReference type="ARBA" id="ARBA00023136"/>
    </source>
</evidence>